<organism evidence="2 3">
    <name type="scientific">Punica granatum</name>
    <name type="common">Pomegranate</name>
    <dbReference type="NCBI Taxonomy" id="22663"/>
    <lineage>
        <taxon>Eukaryota</taxon>
        <taxon>Viridiplantae</taxon>
        <taxon>Streptophyta</taxon>
        <taxon>Embryophyta</taxon>
        <taxon>Tracheophyta</taxon>
        <taxon>Spermatophyta</taxon>
        <taxon>Magnoliopsida</taxon>
        <taxon>eudicotyledons</taxon>
        <taxon>Gunneridae</taxon>
        <taxon>Pentapetalae</taxon>
        <taxon>rosids</taxon>
        <taxon>malvids</taxon>
        <taxon>Myrtales</taxon>
        <taxon>Lythraceae</taxon>
        <taxon>Punica</taxon>
    </lineage>
</organism>
<protein>
    <submittedName>
        <fullName evidence="2">Uncharacterized protein</fullName>
    </submittedName>
</protein>
<accession>A0A2I0H1S5</accession>
<name>A0A2I0H1S5_PUNGR</name>
<comment type="caution">
    <text evidence="2">The sequence shown here is derived from an EMBL/GenBank/DDBJ whole genome shotgun (WGS) entry which is preliminary data.</text>
</comment>
<dbReference type="AlphaFoldDB" id="A0A2I0H1S5"/>
<gene>
    <name evidence="2" type="ORF">CRG98_049858</name>
</gene>
<feature type="region of interest" description="Disordered" evidence="1">
    <location>
        <begin position="1"/>
        <end position="43"/>
    </location>
</feature>
<feature type="compositionally biased region" description="Basic and acidic residues" evidence="1">
    <location>
        <begin position="22"/>
        <end position="36"/>
    </location>
</feature>
<reference evidence="2 3" key="1">
    <citation type="submission" date="2017-11" db="EMBL/GenBank/DDBJ databases">
        <title>De-novo sequencing of pomegranate (Punica granatum L.) genome.</title>
        <authorList>
            <person name="Akparov Z."/>
            <person name="Amiraslanov A."/>
            <person name="Hajiyeva S."/>
            <person name="Abbasov M."/>
            <person name="Kaur K."/>
            <person name="Hamwieh A."/>
            <person name="Solovyev V."/>
            <person name="Salamov A."/>
            <person name="Braich B."/>
            <person name="Kosarev P."/>
            <person name="Mahmoud A."/>
            <person name="Hajiyev E."/>
            <person name="Babayeva S."/>
            <person name="Izzatullayeva V."/>
            <person name="Mammadov A."/>
            <person name="Mammadov A."/>
            <person name="Sharifova S."/>
            <person name="Ojaghi J."/>
            <person name="Eynullazada K."/>
            <person name="Bayramov B."/>
            <person name="Abdulazimova A."/>
            <person name="Shahmuradov I."/>
        </authorList>
    </citation>
    <scope>NUCLEOTIDE SEQUENCE [LARGE SCALE GENOMIC DNA]</scope>
    <source>
        <strain evidence="3">cv. AG2017</strain>
        <tissue evidence="2">Leaf</tissue>
    </source>
</reference>
<evidence type="ECO:0000313" key="2">
    <source>
        <dbReference type="EMBL" id="PKH92190.1"/>
    </source>
</evidence>
<dbReference type="EMBL" id="PGOL01043299">
    <property type="protein sequence ID" value="PKH92190.1"/>
    <property type="molecule type" value="Genomic_DNA"/>
</dbReference>
<proteinExistence type="predicted"/>
<sequence>MRRKRWARDGRDTVGRRGKGGGHAEEKQHVKTDPGHVGRGSPLQSCHFPSAQLSSEVVSCFPIAASYVDIDLCPESSDSSACTQS</sequence>
<evidence type="ECO:0000313" key="3">
    <source>
        <dbReference type="Proteomes" id="UP000233551"/>
    </source>
</evidence>
<dbReference type="Proteomes" id="UP000233551">
    <property type="component" value="Unassembled WGS sequence"/>
</dbReference>
<evidence type="ECO:0000256" key="1">
    <source>
        <dbReference type="SAM" id="MobiDB-lite"/>
    </source>
</evidence>
<keyword evidence="3" id="KW-1185">Reference proteome</keyword>